<evidence type="ECO:0000313" key="1">
    <source>
        <dbReference type="EMBL" id="KAJ8675373.1"/>
    </source>
</evidence>
<keyword evidence="2" id="KW-1185">Reference proteome</keyword>
<evidence type="ECO:0000313" key="2">
    <source>
        <dbReference type="Proteomes" id="UP001239111"/>
    </source>
</evidence>
<name>A0ACC2NWY7_9HYME</name>
<protein>
    <submittedName>
        <fullName evidence="1">Uncharacterized protein</fullName>
    </submittedName>
</protein>
<dbReference type="Proteomes" id="UP001239111">
    <property type="component" value="Chromosome 2"/>
</dbReference>
<accession>A0ACC2NWY7</accession>
<gene>
    <name evidence="1" type="ORF">QAD02_011159</name>
</gene>
<dbReference type="EMBL" id="CM056742">
    <property type="protein sequence ID" value="KAJ8675373.1"/>
    <property type="molecule type" value="Genomic_DNA"/>
</dbReference>
<proteinExistence type="predicted"/>
<reference evidence="1" key="1">
    <citation type="submission" date="2023-04" db="EMBL/GenBank/DDBJ databases">
        <title>A chromosome-level genome assembly of the parasitoid wasp Eretmocerus hayati.</title>
        <authorList>
            <person name="Zhong Y."/>
            <person name="Liu S."/>
            <person name="Liu Y."/>
        </authorList>
    </citation>
    <scope>NUCLEOTIDE SEQUENCE</scope>
    <source>
        <strain evidence="1">ZJU_SS_LIU_2023</strain>
    </source>
</reference>
<comment type="caution">
    <text evidence="1">The sequence shown here is derived from an EMBL/GenBank/DDBJ whole genome shotgun (WGS) entry which is preliminary data.</text>
</comment>
<organism evidence="1 2">
    <name type="scientific">Eretmocerus hayati</name>
    <dbReference type="NCBI Taxonomy" id="131215"/>
    <lineage>
        <taxon>Eukaryota</taxon>
        <taxon>Metazoa</taxon>
        <taxon>Ecdysozoa</taxon>
        <taxon>Arthropoda</taxon>
        <taxon>Hexapoda</taxon>
        <taxon>Insecta</taxon>
        <taxon>Pterygota</taxon>
        <taxon>Neoptera</taxon>
        <taxon>Endopterygota</taxon>
        <taxon>Hymenoptera</taxon>
        <taxon>Apocrita</taxon>
        <taxon>Proctotrupomorpha</taxon>
        <taxon>Chalcidoidea</taxon>
        <taxon>Aphelinidae</taxon>
        <taxon>Aphelininae</taxon>
        <taxon>Eretmocerus</taxon>
    </lineage>
</organism>
<sequence>MEESTDNQDSDWMTEAMEDLSEISEFDPESFNGDESDNEQINDQFTRVLQVDEDETCVYENSMHSHLLQEDDQYGPRSQSINDDAPQYDCFMGSLYDQDSPSKLSSPPLTPPLELSQANSCDQDLHSPESIRATENSDKYRLSPFTKSQLQSASRTISPSEETRKSPESSDSEDFESSESSDTLIDTTESSSTDSEYLDDSSSRKKLKKKIMEYKRKLKQEKRKHGKTKKQKRSKNSSKKSRSKSRSSSKTSKSKDRAPKISKSKKQSSRKRGKKRSHREGQSAAKNCSQKLSTSCINNSYEREPVEQTEDNLKVPRKQKIPLSSEGGKWYSKVEYCPYCDKPFTRVDRHLQRKHKDQVNVGKFMKYEKKSTARARLIRKLVCTGNDRFVKDPIRNPDGLIIPARRIAKNKGKPVKRISNSKSSEPEETTHAEGSSLDVSLTATASTSMRNGDEGMGEDSRNERDSRNEGDSRTEEGSRNERDSMEKKQEKKKNQDLTIMKIACPECKSYIGRYNLVNHMSRVHGVENNLTVKGILARAKRSMGIYHQVATRKSKNIMSKLREDEEGDTIRTDELLCLYVNKFSERHGHVDQQNLVRAHARYLARLFLMMKSTDESINVFEDCFRGKHWDHMLTCIKDLVGYDGEKSRVKLASAALAYGMLISRCVEILNAKYHREENPVKRQLLESFNYQFKNDYNATISSKATLTINAGKRRNRLEELPTDEDIENFMKFVETTREEPLEYFRNFPKGGLVDAYFKKQFHMLNSTTIVILTFFNRRRNMECERATLDNFNTREKHADIVEYLKDLSVEDQQQNLKYEVMVGQGKKINGIDSTIYLSAIDVESIKLMIKFREIVGIPKNNDFIFAISHDEKVDPKHLHVYTETRKLATMCQESGIELQKPELLVATAMRKQIATKFPTIQSNVDLPDFTQHMAHSQRTHTDYYRGRQKATSAGITRVLEGVKSGSPSTSKQVPRKKTFNRITLMDSSSDEEYDANQPEEDPEPVLNHSDSSILATRSKTLDDEKMRVQSSATVPTRKRKLNLEITHRAKSAAPPSENDSESDEYEPKRKKLNGKNQRSKESAAPCSEYGSESDKLEPDFKKPKGKNQRPKGRIQIPINNGLLVPIDDNIKQMEENQYNLV</sequence>